<name>A0AAD7BNB5_9AGAR</name>
<dbReference type="Proteomes" id="UP001221142">
    <property type="component" value="Unassembled WGS sequence"/>
</dbReference>
<accession>A0AAD7BNB5</accession>
<proteinExistence type="predicted"/>
<dbReference type="InterPro" id="IPR032675">
    <property type="entry name" value="LRR_dom_sf"/>
</dbReference>
<keyword evidence="2" id="KW-1185">Reference proteome</keyword>
<gene>
    <name evidence="1" type="ORF">FB45DRAFT_1084754</name>
</gene>
<reference evidence="1" key="1">
    <citation type="submission" date="2023-03" db="EMBL/GenBank/DDBJ databases">
        <title>Massive genome expansion in bonnet fungi (Mycena s.s.) driven by repeated elements and novel gene families across ecological guilds.</title>
        <authorList>
            <consortium name="Lawrence Berkeley National Laboratory"/>
            <person name="Harder C.B."/>
            <person name="Miyauchi S."/>
            <person name="Viragh M."/>
            <person name="Kuo A."/>
            <person name="Thoen E."/>
            <person name="Andreopoulos B."/>
            <person name="Lu D."/>
            <person name="Skrede I."/>
            <person name="Drula E."/>
            <person name="Henrissat B."/>
            <person name="Morin E."/>
            <person name="Kohler A."/>
            <person name="Barry K."/>
            <person name="LaButti K."/>
            <person name="Morin E."/>
            <person name="Salamov A."/>
            <person name="Lipzen A."/>
            <person name="Mereny Z."/>
            <person name="Hegedus B."/>
            <person name="Baldrian P."/>
            <person name="Stursova M."/>
            <person name="Weitz H."/>
            <person name="Taylor A."/>
            <person name="Grigoriev I.V."/>
            <person name="Nagy L.G."/>
            <person name="Martin F."/>
            <person name="Kauserud H."/>
        </authorList>
    </citation>
    <scope>NUCLEOTIDE SEQUENCE</scope>
    <source>
        <strain evidence="1">9284</strain>
    </source>
</reference>
<evidence type="ECO:0000313" key="2">
    <source>
        <dbReference type="Proteomes" id="UP001221142"/>
    </source>
</evidence>
<evidence type="ECO:0000313" key="1">
    <source>
        <dbReference type="EMBL" id="KAJ7625960.1"/>
    </source>
</evidence>
<protein>
    <recommendedName>
        <fullName evidence="3">F-box domain-containing protein</fullName>
    </recommendedName>
</protein>
<organism evidence="1 2">
    <name type="scientific">Roridomyces roridus</name>
    <dbReference type="NCBI Taxonomy" id="1738132"/>
    <lineage>
        <taxon>Eukaryota</taxon>
        <taxon>Fungi</taxon>
        <taxon>Dikarya</taxon>
        <taxon>Basidiomycota</taxon>
        <taxon>Agaricomycotina</taxon>
        <taxon>Agaricomycetes</taxon>
        <taxon>Agaricomycetidae</taxon>
        <taxon>Agaricales</taxon>
        <taxon>Marasmiineae</taxon>
        <taxon>Mycenaceae</taxon>
        <taxon>Roridomyces</taxon>
    </lineage>
</organism>
<comment type="caution">
    <text evidence="1">The sequence shown here is derived from an EMBL/GenBank/DDBJ whole genome shotgun (WGS) entry which is preliminary data.</text>
</comment>
<dbReference type="Gene3D" id="3.80.10.10">
    <property type="entry name" value="Ribonuclease Inhibitor"/>
    <property type="match status" value="1"/>
</dbReference>
<dbReference type="AlphaFoldDB" id="A0AAD7BNB5"/>
<dbReference type="SUPFAM" id="SSF52047">
    <property type="entry name" value="RNI-like"/>
    <property type="match status" value="1"/>
</dbReference>
<sequence>MLPWLLELSDLPTAWWELPNKNVFPDADIETRCFELAPRLTRMKLKLDTNFMTNFPCHQITDLTIASSTALQFATKCPNLIYLVMTEPRLEGSFWRPLESPSRTVVTARQLCTSPYLLEYLTAPNLAALRVVGDAESKLEWFTSFIFRSAPSLHTLDLQKVAFQSSADLLALLALLPTLHSLLVDLDRPHLITNMVLTRLTITPLSAIPLILPSLTSLTITGSYLFSNAALLIMLESRLDPPLQRVELWLTQRTFSDAELERVRALKGKAEWFALRCLDANKKFMRMV</sequence>
<evidence type="ECO:0008006" key="3">
    <source>
        <dbReference type="Google" id="ProtNLM"/>
    </source>
</evidence>
<dbReference type="EMBL" id="JARKIF010000012">
    <property type="protein sequence ID" value="KAJ7625960.1"/>
    <property type="molecule type" value="Genomic_DNA"/>
</dbReference>